<dbReference type="Gene3D" id="1.20.5.170">
    <property type="match status" value="1"/>
</dbReference>
<evidence type="ECO:0000313" key="4">
    <source>
        <dbReference type="RefSeq" id="XP_018922943.1"/>
    </source>
</evidence>
<dbReference type="PROSITE" id="PS50217">
    <property type="entry name" value="BZIP"/>
    <property type="match status" value="1"/>
</dbReference>
<dbReference type="GO" id="GO:0000978">
    <property type="term" value="F:RNA polymerase II cis-regulatory region sequence-specific DNA binding"/>
    <property type="evidence" value="ECO:0007669"/>
    <property type="project" value="TreeGrafter"/>
</dbReference>
<dbReference type="Proteomes" id="UP001155660">
    <property type="component" value="Chromosome B24"/>
</dbReference>
<feature type="region of interest" description="Disordered" evidence="2">
    <location>
        <begin position="1"/>
        <end position="53"/>
    </location>
</feature>
<gene>
    <name evidence="4" type="primary">cremb</name>
</gene>
<dbReference type="PANTHER" id="PTHR45879">
    <property type="entry name" value="CYCLIC AMP RESPONSE ELEMENT-BINDING PROTEIN B"/>
    <property type="match status" value="1"/>
</dbReference>
<dbReference type="InterPro" id="IPR001630">
    <property type="entry name" value="Leuzip_CREB"/>
</dbReference>
<feature type="compositionally biased region" description="Polar residues" evidence="2">
    <location>
        <begin position="35"/>
        <end position="48"/>
    </location>
</feature>
<dbReference type="Pfam" id="PF00170">
    <property type="entry name" value="bZIP_1"/>
    <property type="match status" value="1"/>
</dbReference>
<dbReference type="SMART" id="SM00338">
    <property type="entry name" value="BRLZ"/>
    <property type="match status" value="1"/>
</dbReference>
<keyword evidence="1" id="KW-0175">Coiled coil</keyword>
<evidence type="ECO:0000256" key="1">
    <source>
        <dbReference type="SAM" id="Coils"/>
    </source>
</evidence>
<organism evidence="4">
    <name type="scientific">Cyprinus carpio</name>
    <name type="common">Common carp</name>
    <dbReference type="NCBI Taxonomy" id="7962"/>
    <lineage>
        <taxon>Eukaryota</taxon>
        <taxon>Metazoa</taxon>
        <taxon>Chordata</taxon>
        <taxon>Craniata</taxon>
        <taxon>Vertebrata</taxon>
        <taxon>Euteleostomi</taxon>
        <taxon>Actinopterygii</taxon>
        <taxon>Neopterygii</taxon>
        <taxon>Teleostei</taxon>
        <taxon>Ostariophysi</taxon>
        <taxon>Cypriniformes</taxon>
        <taxon>Cyprinidae</taxon>
        <taxon>Cyprininae</taxon>
        <taxon>Cyprinus</taxon>
    </lineage>
</organism>
<dbReference type="GeneID" id="109049739"/>
<dbReference type="AlphaFoldDB" id="A0A9Q9UYJ9"/>
<evidence type="ECO:0000256" key="2">
    <source>
        <dbReference type="SAM" id="MobiDB-lite"/>
    </source>
</evidence>
<feature type="coiled-coil region" evidence="1">
    <location>
        <begin position="187"/>
        <end position="214"/>
    </location>
</feature>
<dbReference type="OrthoDB" id="5970722at2759"/>
<dbReference type="GO" id="GO:0000981">
    <property type="term" value="F:DNA-binding transcription factor activity, RNA polymerase II-specific"/>
    <property type="evidence" value="ECO:0007669"/>
    <property type="project" value="TreeGrafter"/>
</dbReference>
<feature type="region of interest" description="Disordered" evidence="2">
    <location>
        <begin position="134"/>
        <end position="162"/>
    </location>
</feature>
<name>A0A9Q9UYJ9_CYPCA</name>
<feature type="compositionally biased region" description="Polar residues" evidence="2">
    <location>
        <begin position="150"/>
        <end position="159"/>
    </location>
</feature>
<accession>A0A9Q9UYJ9</accession>
<dbReference type="CDD" id="cd14690">
    <property type="entry name" value="bZIP_CREB1"/>
    <property type="match status" value="1"/>
</dbReference>
<dbReference type="GO" id="GO:1990589">
    <property type="term" value="C:ATF4-CREB1 transcription factor complex"/>
    <property type="evidence" value="ECO:0007669"/>
    <property type="project" value="TreeGrafter"/>
</dbReference>
<sequence>MDAGDASQPMTRSAEYEQSPLVFCKEENTKGVLPDSSTSTRLGDSPNNEDAKQKLDVETSARNIFNNNNAGPFISVNQGGGVQFIPCQQRYDTFTSWPGSPIMQYAVHSSNGTYIVSEDKGQATTGGMSAYQISSPASGHSQAMDGSPGSLPSPQQLTEEASRKRELRLMKNRTAAKEYRRRKKDYVRSLEMRIAIIENQKQKMTEELDSLRQMCTGKSNSI</sequence>
<dbReference type="PRINTS" id="PR00041">
    <property type="entry name" value="LEUZIPPRCREB"/>
</dbReference>
<feature type="domain" description="BZIP" evidence="3">
    <location>
        <begin position="162"/>
        <end position="213"/>
    </location>
</feature>
<dbReference type="PROSITE" id="PS00036">
    <property type="entry name" value="BZIP_BASIC"/>
    <property type="match status" value="1"/>
</dbReference>
<dbReference type="KEGG" id="ccar:109049739"/>
<proteinExistence type="predicted"/>
<dbReference type="SUPFAM" id="SSF57959">
    <property type="entry name" value="Leucine zipper domain"/>
    <property type="match status" value="1"/>
</dbReference>
<dbReference type="InterPro" id="IPR046347">
    <property type="entry name" value="bZIP_sf"/>
</dbReference>
<dbReference type="InterPro" id="IPR004827">
    <property type="entry name" value="bZIP"/>
</dbReference>
<dbReference type="RefSeq" id="XP_018922943.1">
    <property type="nucleotide sequence ID" value="XM_019067398.2"/>
</dbReference>
<dbReference type="PANTHER" id="PTHR45879:SF4">
    <property type="entry name" value="CAMP-RESPONSIVE ELEMENT MODULATOR"/>
    <property type="match status" value="1"/>
</dbReference>
<protein>
    <submittedName>
        <fullName evidence="4">cAMP responsive element modulator b isoform X1</fullName>
    </submittedName>
</protein>
<dbReference type="CTD" id="550357"/>
<reference evidence="4" key="1">
    <citation type="submission" date="2025-08" db="UniProtKB">
        <authorList>
            <consortium name="RefSeq"/>
        </authorList>
    </citation>
    <scope>IDENTIFICATION</scope>
    <source>
        <tissue evidence="4">Muscle</tissue>
    </source>
</reference>
<evidence type="ECO:0000259" key="3">
    <source>
        <dbReference type="PROSITE" id="PS50217"/>
    </source>
</evidence>